<keyword evidence="2" id="KW-1185">Reference proteome</keyword>
<dbReference type="EMBL" id="FOQH01000002">
    <property type="protein sequence ID" value="SFH80005.1"/>
    <property type="molecule type" value="Genomic_DNA"/>
</dbReference>
<gene>
    <name evidence="1" type="ORF">SAMN05216258_102305</name>
</gene>
<dbReference type="Gene3D" id="3.40.1730.10">
    <property type="entry name" value="pa0076 domain"/>
    <property type="match status" value="1"/>
</dbReference>
<dbReference type="NCBIfam" id="TIGR03373">
    <property type="entry name" value="VI_minor_4"/>
    <property type="match status" value="1"/>
</dbReference>
<name>A0A1I3CZV2_9RHOB</name>
<reference evidence="1 2" key="1">
    <citation type="submission" date="2016-10" db="EMBL/GenBank/DDBJ databases">
        <authorList>
            <person name="de Groot N.N."/>
        </authorList>
    </citation>
    <scope>NUCLEOTIDE SEQUENCE [LARGE SCALE GENOMIC DNA]</scope>
    <source>
        <strain evidence="1 2">CGMCC 1.11030</strain>
    </source>
</reference>
<organism evidence="1 2">
    <name type="scientific">Albimonas pacifica</name>
    <dbReference type="NCBI Taxonomy" id="1114924"/>
    <lineage>
        <taxon>Bacteria</taxon>
        <taxon>Pseudomonadati</taxon>
        <taxon>Pseudomonadota</taxon>
        <taxon>Alphaproteobacteria</taxon>
        <taxon>Rhodobacterales</taxon>
        <taxon>Paracoccaceae</taxon>
        <taxon>Albimonas</taxon>
    </lineage>
</organism>
<dbReference type="AlphaFoldDB" id="A0A1I3CZV2"/>
<accession>A0A1I3CZV2</accession>
<protein>
    <submittedName>
        <fullName evidence="1">Type VI secretion system protein ImpM</fullName>
    </submittedName>
</protein>
<dbReference type="Pfam" id="PF09867">
    <property type="entry name" value="TagF_N"/>
    <property type="match status" value="1"/>
</dbReference>
<dbReference type="Proteomes" id="UP000199377">
    <property type="component" value="Unassembled WGS sequence"/>
</dbReference>
<evidence type="ECO:0000313" key="2">
    <source>
        <dbReference type="Proteomes" id="UP000199377"/>
    </source>
</evidence>
<dbReference type="OrthoDB" id="9801841at2"/>
<evidence type="ECO:0000313" key="1">
    <source>
        <dbReference type="EMBL" id="SFH80005.1"/>
    </source>
</evidence>
<dbReference type="RefSeq" id="WP_092858252.1">
    <property type="nucleotide sequence ID" value="NZ_FOQH01000002.1"/>
</dbReference>
<proteinExistence type="predicted"/>
<dbReference type="STRING" id="1114924.SAMN05216258_102305"/>
<dbReference type="InterPro" id="IPR017748">
    <property type="entry name" value="TagF"/>
</dbReference>
<dbReference type="InterPro" id="IPR038225">
    <property type="entry name" value="TagF_sf"/>
</dbReference>
<sequence length="216" mass="22253">MPELALTPPAAPGPWGWYGKAPGRGDFFRRGLTPGFVAAWDAWMQALIRTGRDALGEGWRAAYFSAPVRRFALSPGLCGPRGAVGVMMPSVDRVGRQFPLCLAAETDASAPAAWQAAAPYFEELETAALSMLHLDAAPERLAEALPAMIPAAPAPSAPLAAALEGLAARPRGSLWVAELADGPHALLADGMPCGAAEAAALFDPGAGRRAPPPPAG</sequence>